<sequence>MDMENDMTKDAGLELEQSSEDEEPQQDPEEEPEQNPDPNPNPQFVTLHLRKRYLHGLAPSKDFGKIPGWGPLEKADTTAFVPTDNSTLPVLHIPLDKLRGLSDTLNWVKHMGYLISGHKTGYLVCKSDDPDTVAVPIADDTPLPTASTEYVYEPPAQAQHERCIFLLRIVDGRIKVGKVATAAKHAETAFPGSVAAREGSLCKISGLSRLMDYYNTSSHLVPARLGAAAVQSVLVRLGAATNPAGDLDWGTPYKQWHFDPRVGVLLHAELNLFVDRFKMGFYRYSPTGNESYEAHHLNWPIKAADQDVDQLKGWTKLSMRWDTLVLAGLLQDPVSQNQVERLNLHGLAVDFPTGNTNGRPNPTFEVLSWHYAQCVVRKWGTTEYKEFTNVKW</sequence>
<evidence type="ECO:0000313" key="2">
    <source>
        <dbReference type="EMBL" id="KAK3686146.1"/>
    </source>
</evidence>
<organism evidence="2 3">
    <name type="scientific">Podospora appendiculata</name>
    <dbReference type="NCBI Taxonomy" id="314037"/>
    <lineage>
        <taxon>Eukaryota</taxon>
        <taxon>Fungi</taxon>
        <taxon>Dikarya</taxon>
        <taxon>Ascomycota</taxon>
        <taxon>Pezizomycotina</taxon>
        <taxon>Sordariomycetes</taxon>
        <taxon>Sordariomycetidae</taxon>
        <taxon>Sordariales</taxon>
        <taxon>Podosporaceae</taxon>
        <taxon>Podospora</taxon>
    </lineage>
</organism>
<name>A0AAE1CB09_9PEZI</name>
<dbReference type="AlphaFoldDB" id="A0AAE1CB09"/>
<keyword evidence="3" id="KW-1185">Reference proteome</keyword>
<gene>
    <name evidence="2" type="ORF">B0T22DRAFT_518675</name>
</gene>
<protein>
    <submittedName>
        <fullName evidence="2">Uncharacterized protein</fullName>
    </submittedName>
</protein>
<reference evidence="2" key="1">
    <citation type="journal article" date="2023" name="Mol. Phylogenet. Evol.">
        <title>Genome-scale phylogeny and comparative genomics of the fungal order Sordariales.</title>
        <authorList>
            <person name="Hensen N."/>
            <person name="Bonometti L."/>
            <person name="Westerberg I."/>
            <person name="Brannstrom I.O."/>
            <person name="Guillou S."/>
            <person name="Cros-Aarteil S."/>
            <person name="Calhoun S."/>
            <person name="Haridas S."/>
            <person name="Kuo A."/>
            <person name="Mondo S."/>
            <person name="Pangilinan J."/>
            <person name="Riley R."/>
            <person name="LaButti K."/>
            <person name="Andreopoulos B."/>
            <person name="Lipzen A."/>
            <person name="Chen C."/>
            <person name="Yan M."/>
            <person name="Daum C."/>
            <person name="Ng V."/>
            <person name="Clum A."/>
            <person name="Steindorff A."/>
            <person name="Ohm R.A."/>
            <person name="Martin F."/>
            <person name="Silar P."/>
            <person name="Natvig D.O."/>
            <person name="Lalanne C."/>
            <person name="Gautier V."/>
            <person name="Ament-Velasquez S.L."/>
            <person name="Kruys A."/>
            <person name="Hutchinson M.I."/>
            <person name="Powell A.J."/>
            <person name="Barry K."/>
            <person name="Miller A.N."/>
            <person name="Grigoriev I.V."/>
            <person name="Debuchy R."/>
            <person name="Gladieux P."/>
            <person name="Hiltunen Thoren M."/>
            <person name="Johannesson H."/>
        </authorList>
    </citation>
    <scope>NUCLEOTIDE SEQUENCE</scope>
    <source>
        <strain evidence="2">CBS 314.62</strain>
    </source>
</reference>
<reference evidence="2" key="2">
    <citation type="submission" date="2023-06" db="EMBL/GenBank/DDBJ databases">
        <authorList>
            <consortium name="Lawrence Berkeley National Laboratory"/>
            <person name="Haridas S."/>
            <person name="Hensen N."/>
            <person name="Bonometti L."/>
            <person name="Westerberg I."/>
            <person name="Brannstrom I.O."/>
            <person name="Guillou S."/>
            <person name="Cros-Aarteil S."/>
            <person name="Calhoun S."/>
            <person name="Kuo A."/>
            <person name="Mondo S."/>
            <person name="Pangilinan J."/>
            <person name="Riley R."/>
            <person name="Labutti K."/>
            <person name="Andreopoulos B."/>
            <person name="Lipzen A."/>
            <person name="Chen C."/>
            <person name="Yanf M."/>
            <person name="Daum C."/>
            <person name="Ng V."/>
            <person name="Clum A."/>
            <person name="Steindorff A."/>
            <person name="Ohm R."/>
            <person name="Martin F."/>
            <person name="Silar P."/>
            <person name="Natvig D."/>
            <person name="Lalanne C."/>
            <person name="Gautier V."/>
            <person name="Ament-Velasquez S.L."/>
            <person name="Kruys A."/>
            <person name="Hutchinson M.I."/>
            <person name="Powell A.J."/>
            <person name="Barry K."/>
            <person name="Miller A.N."/>
            <person name="Grigoriev I.V."/>
            <person name="Debuchy R."/>
            <person name="Gladieux P."/>
            <person name="Thoren M.H."/>
            <person name="Johannesson H."/>
        </authorList>
    </citation>
    <scope>NUCLEOTIDE SEQUENCE</scope>
    <source>
        <strain evidence="2">CBS 314.62</strain>
    </source>
</reference>
<evidence type="ECO:0000313" key="3">
    <source>
        <dbReference type="Proteomes" id="UP001270362"/>
    </source>
</evidence>
<feature type="compositionally biased region" description="Acidic residues" evidence="1">
    <location>
        <begin position="17"/>
        <end position="34"/>
    </location>
</feature>
<accession>A0AAE1CB09</accession>
<feature type="region of interest" description="Disordered" evidence="1">
    <location>
        <begin position="1"/>
        <end position="44"/>
    </location>
</feature>
<comment type="caution">
    <text evidence="2">The sequence shown here is derived from an EMBL/GenBank/DDBJ whole genome shotgun (WGS) entry which is preliminary data.</text>
</comment>
<proteinExistence type="predicted"/>
<dbReference type="Proteomes" id="UP001270362">
    <property type="component" value="Unassembled WGS sequence"/>
</dbReference>
<dbReference type="EMBL" id="JAULSO010000003">
    <property type="protein sequence ID" value="KAK3686146.1"/>
    <property type="molecule type" value="Genomic_DNA"/>
</dbReference>
<feature type="compositionally biased region" description="Basic and acidic residues" evidence="1">
    <location>
        <begin position="1"/>
        <end position="12"/>
    </location>
</feature>
<evidence type="ECO:0000256" key="1">
    <source>
        <dbReference type="SAM" id="MobiDB-lite"/>
    </source>
</evidence>